<dbReference type="GO" id="GO:0005737">
    <property type="term" value="C:cytoplasm"/>
    <property type="evidence" value="ECO:0007669"/>
    <property type="project" value="TreeGrafter"/>
</dbReference>
<feature type="domain" description="Fumarylacetoacetase-like C-terminal" evidence="2">
    <location>
        <begin position="76"/>
        <end position="246"/>
    </location>
</feature>
<dbReference type="RefSeq" id="WP_025056626.1">
    <property type="nucleotide sequence ID" value="NZ_JACIFU010000002.1"/>
</dbReference>
<dbReference type="InterPro" id="IPR050772">
    <property type="entry name" value="Hydratase-Decarb/MhpD_sf"/>
</dbReference>
<dbReference type="InterPro" id="IPR011234">
    <property type="entry name" value="Fumarylacetoacetase-like_C"/>
</dbReference>
<gene>
    <name evidence="3" type="ORF">GGR93_002348</name>
</gene>
<evidence type="ECO:0000313" key="4">
    <source>
        <dbReference type="Proteomes" id="UP000565745"/>
    </source>
</evidence>
<evidence type="ECO:0000256" key="1">
    <source>
        <dbReference type="ARBA" id="ARBA00023239"/>
    </source>
</evidence>
<name>A0A7W6Q3U4_9RHOB</name>
<protein>
    <submittedName>
        <fullName evidence="3">2-keto-4-pentenoate hydratase</fullName>
    </submittedName>
</protein>
<comment type="caution">
    <text evidence="3">The sequence shown here is derived from an EMBL/GenBank/DDBJ whole genome shotgun (WGS) entry which is preliminary data.</text>
</comment>
<dbReference type="Proteomes" id="UP000565745">
    <property type="component" value="Unassembled WGS sequence"/>
</dbReference>
<dbReference type="SUPFAM" id="SSF56529">
    <property type="entry name" value="FAH"/>
    <property type="match status" value="1"/>
</dbReference>
<organism evidence="3 4">
    <name type="scientific">Sulfitobacter noctilucicola</name>
    <dbReference type="NCBI Taxonomy" id="1342301"/>
    <lineage>
        <taxon>Bacteria</taxon>
        <taxon>Pseudomonadati</taxon>
        <taxon>Pseudomonadota</taxon>
        <taxon>Alphaproteobacteria</taxon>
        <taxon>Rhodobacterales</taxon>
        <taxon>Roseobacteraceae</taxon>
        <taxon>Sulfitobacter</taxon>
    </lineage>
</organism>
<dbReference type="Gene3D" id="3.90.850.10">
    <property type="entry name" value="Fumarylacetoacetase-like, C-terminal domain"/>
    <property type="match status" value="1"/>
</dbReference>
<keyword evidence="1" id="KW-0456">Lyase</keyword>
<evidence type="ECO:0000259" key="2">
    <source>
        <dbReference type="Pfam" id="PF01557"/>
    </source>
</evidence>
<dbReference type="PANTHER" id="PTHR30143:SF0">
    <property type="entry name" value="2-KETO-4-PENTENOATE HYDRATASE"/>
    <property type="match status" value="1"/>
</dbReference>
<evidence type="ECO:0000313" key="3">
    <source>
        <dbReference type="EMBL" id="MBB4174575.1"/>
    </source>
</evidence>
<proteinExistence type="predicted"/>
<dbReference type="GO" id="GO:0008684">
    <property type="term" value="F:2-oxopent-4-enoate hydratase activity"/>
    <property type="evidence" value="ECO:0007669"/>
    <property type="project" value="TreeGrafter"/>
</dbReference>
<dbReference type="AlphaFoldDB" id="A0A7W6Q3U4"/>
<dbReference type="Pfam" id="PF01557">
    <property type="entry name" value="FAA_hydrolase"/>
    <property type="match status" value="1"/>
</dbReference>
<dbReference type="PANTHER" id="PTHR30143">
    <property type="entry name" value="ACID HYDRATASE"/>
    <property type="match status" value="1"/>
</dbReference>
<dbReference type="OrthoDB" id="9792137at2"/>
<dbReference type="EMBL" id="JACIFU010000002">
    <property type="protein sequence ID" value="MBB4174575.1"/>
    <property type="molecule type" value="Genomic_DNA"/>
</dbReference>
<dbReference type="InterPro" id="IPR036663">
    <property type="entry name" value="Fumarylacetoacetase_C_sf"/>
</dbReference>
<accession>A0A7W6Q3U4</accession>
<sequence length="251" mass="26166">MSDAITVIAHARSGIGTYDLSVLPDTLAGAYDFQDGLAAAVGKAGGFKMAVNGAPQMAHFGVDEPVWARIFADQVHASGVTLPRSGFDAVSVEPEIAAILGAGVEKLTGAVDRDTALTLIDRFHPAIELIDQRGLSVPQLTLPQAVALNVFNAGCVLGPDHIAPADLDLEAMHVTIHDDSALVGEATNNAPQHPVDAVMWLVNQLTVRGVKPQAGMVVLCGTHLPLRTLDASVGRVDVRMSGLGEVSFSLV</sequence>
<reference evidence="3 4" key="1">
    <citation type="submission" date="2020-08" db="EMBL/GenBank/DDBJ databases">
        <title>Genomic Encyclopedia of Type Strains, Phase IV (KMG-IV): sequencing the most valuable type-strain genomes for metagenomic binning, comparative biology and taxonomic classification.</title>
        <authorList>
            <person name="Goeker M."/>
        </authorList>
    </citation>
    <scope>NUCLEOTIDE SEQUENCE [LARGE SCALE GENOMIC DNA]</scope>
    <source>
        <strain evidence="3 4">DSM 101015</strain>
    </source>
</reference>
<keyword evidence="4" id="KW-1185">Reference proteome</keyword>